<dbReference type="InterPro" id="IPR002110">
    <property type="entry name" value="Ankyrin_rpt"/>
</dbReference>
<dbReference type="Pfam" id="PF12796">
    <property type="entry name" value="Ank_2"/>
    <property type="match status" value="1"/>
</dbReference>
<organism evidence="3 4">
    <name type="scientific">Megavirus courdo11</name>
    <dbReference type="NCBI Taxonomy" id="1128140"/>
    <lineage>
        <taxon>Viruses</taxon>
        <taxon>Varidnaviria</taxon>
        <taxon>Bamfordvirae</taxon>
        <taxon>Nucleocytoviricota</taxon>
        <taxon>Megaviricetes</taxon>
        <taxon>Imitervirales</taxon>
        <taxon>Mimiviridae</taxon>
        <taxon>Megamimivirinae</taxon>
        <taxon>Megavirus</taxon>
        <taxon>Megavirus chilense</taxon>
    </lineage>
</organism>
<keyword evidence="2" id="KW-0040">ANK repeat</keyword>
<dbReference type="EMBL" id="JX975216">
    <property type="protein sequence ID" value="AFX93104.1"/>
    <property type="molecule type" value="Genomic_DNA"/>
</dbReference>
<accession>K7YIC6</accession>
<sequence>MTQNTNNYFNIFSIPIIIKNIISNGYSYILGYIAKPILSIENNIDYLQNSLCINCRYGNLEKVTELVNKGADVKARDNCAIRWASEYGHIDVVKYLINQGADITGSGSYAVVSASKYGHIEIVKYLVSQGIDIKILNNCAIRSAKKNNHNDIVEYLKTFYDYDPLTN</sequence>
<evidence type="ECO:0000256" key="2">
    <source>
        <dbReference type="ARBA" id="ARBA00023043"/>
    </source>
</evidence>
<evidence type="ECO:0000256" key="1">
    <source>
        <dbReference type="ARBA" id="ARBA00022737"/>
    </source>
</evidence>
<evidence type="ECO:0000313" key="3">
    <source>
        <dbReference type="EMBL" id="AFX93104.1"/>
    </source>
</evidence>
<dbReference type="Pfam" id="PF00023">
    <property type="entry name" value="Ank"/>
    <property type="match status" value="1"/>
</dbReference>
<dbReference type="PROSITE" id="PS50297">
    <property type="entry name" value="ANK_REP_REGION"/>
    <property type="match status" value="2"/>
</dbReference>
<reference evidence="3 4" key="1">
    <citation type="journal article" date="2014" name="Virus Genes">
        <title>Complete genome sequence of Courdo11 virus, a member of the family Mimiviridae.</title>
        <authorList>
            <person name="Yoosuf N."/>
            <person name="Pagnier I."/>
            <person name="Fournous G."/>
            <person name="Robert C."/>
            <person name="La Scola B."/>
            <person name="Raoult D."/>
            <person name="Colson P."/>
        </authorList>
    </citation>
    <scope>NUCLEOTIDE SEQUENCE [LARGE SCALE GENOMIC DNA]</scope>
</reference>
<dbReference type="InterPro" id="IPR036770">
    <property type="entry name" value="Ankyrin_rpt-contain_sf"/>
</dbReference>
<dbReference type="PROSITE" id="PS50088">
    <property type="entry name" value="ANK_REPEAT"/>
    <property type="match status" value="2"/>
</dbReference>
<dbReference type="SUPFAM" id="SSF48403">
    <property type="entry name" value="Ankyrin repeat"/>
    <property type="match status" value="1"/>
</dbReference>
<evidence type="ECO:0000313" key="4">
    <source>
        <dbReference type="Proteomes" id="UP000241137"/>
    </source>
</evidence>
<gene>
    <name evidence="3" type="ORF">CE11_01078</name>
</gene>
<dbReference type="Gene3D" id="1.25.40.20">
    <property type="entry name" value="Ankyrin repeat-containing domain"/>
    <property type="match status" value="1"/>
</dbReference>
<dbReference type="SMART" id="SM00248">
    <property type="entry name" value="ANK"/>
    <property type="match status" value="3"/>
</dbReference>
<dbReference type="Proteomes" id="UP000241137">
    <property type="component" value="Segment"/>
</dbReference>
<dbReference type="PANTHER" id="PTHR24188:SF29">
    <property type="entry name" value="GH09064P"/>
    <property type="match status" value="1"/>
</dbReference>
<proteinExistence type="predicted"/>
<keyword evidence="1" id="KW-0677">Repeat</keyword>
<name>K7YIC6_9VIRU</name>
<protein>
    <submittedName>
        <fullName evidence="3">Putative ankyrin repeat protein</fullName>
    </submittedName>
</protein>
<dbReference type="PANTHER" id="PTHR24188">
    <property type="entry name" value="ANKYRIN REPEAT PROTEIN"/>
    <property type="match status" value="1"/>
</dbReference>